<dbReference type="AlphaFoldDB" id="A0A840UGF2"/>
<reference evidence="3 4" key="1">
    <citation type="submission" date="2020-08" db="EMBL/GenBank/DDBJ databases">
        <title>Genomic Encyclopedia of Type Strains, Phase IV (KMG-IV): sequencing the most valuable type-strain genomes for metagenomic binning, comparative biology and taxonomic classification.</title>
        <authorList>
            <person name="Goeker M."/>
        </authorList>
    </citation>
    <scope>NUCLEOTIDE SEQUENCE [LARGE SCALE GENOMIC DNA]</scope>
    <source>
        <strain evidence="3 4">DSM 24661</strain>
    </source>
</reference>
<evidence type="ECO:0000313" key="4">
    <source>
        <dbReference type="Proteomes" id="UP000559117"/>
    </source>
</evidence>
<keyword evidence="4" id="KW-1185">Reference proteome</keyword>
<keyword evidence="2" id="KW-0472">Membrane</keyword>
<keyword evidence="1" id="KW-0175">Coiled coil</keyword>
<feature type="transmembrane region" description="Helical" evidence="2">
    <location>
        <begin position="7"/>
        <end position="29"/>
    </location>
</feature>
<keyword evidence="3" id="KW-0966">Cell projection</keyword>
<organism evidence="3 4">
    <name type="scientific">Pectinatus brassicae</name>
    <dbReference type="NCBI Taxonomy" id="862415"/>
    <lineage>
        <taxon>Bacteria</taxon>
        <taxon>Bacillati</taxon>
        <taxon>Bacillota</taxon>
        <taxon>Negativicutes</taxon>
        <taxon>Selenomonadales</taxon>
        <taxon>Selenomonadaceae</taxon>
        <taxon>Pectinatus</taxon>
    </lineage>
</organism>
<keyword evidence="3" id="KW-0969">Cilium</keyword>
<gene>
    <name evidence="3" type="ORF">HNR32_001233</name>
</gene>
<evidence type="ECO:0000256" key="1">
    <source>
        <dbReference type="SAM" id="Coils"/>
    </source>
</evidence>
<feature type="coiled-coil region" evidence="1">
    <location>
        <begin position="194"/>
        <end position="222"/>
    </location>
</feature>
<keyword evidence="2" id="KW-1133">Transmembrane helix</keyword>
<name>A0A840UGF2_9FIRM</name>
<proteinExistence type="predicted"/>
<comment type="caution">
    <text evidence="3">The sequence shown here is derived from an EMBL/GenBank/DDBJ whole genome shotgun (WGS) entry which is preliminary data.</text>
</comment>
<protein>
    <submittedName>
        <fullName evidence="3">Flagellar basal body-associated protein FliL</fullName>
    </submittedName>
</protein>
<keyword evidence="3" id="KW-0282">Flagellum</keyword>
<keyword evidence="2" id="KW-0812">Transmembrane</keyword>
<dbReference type="Proteomes" id="UP000559117">
    <property type="component" value="Unassembled WGS sequence"/>
</dbReference>
<evidence type="ECO:0000256" key="2">
    <source>
        <dbReference type="SAM" id="Phobius"/>
    </source>
</evidence>
<evidence type="ECO:0000313" key="3">
    <source>
        <dbReference type="EMBL" id="MBB5336089.1"/>
    </source>
</evidence>
<dbReference type="RefSeq" id="WP_183860712.1">
    <property type="nucleotide sequence ID" value="NZ_JACHFH010000012.1"/>
</dbReference>
<accession>A0A840UGF2</accession>
<dbReference type="EMBL" id="JACHFH010000012">
    <property type="protein sequence ID" value="MBB5336089.1"/>
    <property type="molecule type" value="Genomic_DNA"/>
</dbReference>
<sequence length="341" mass="37976">MEQKKRILFIAIGLIIVLGIISAAGYFLYYKKTPAYSLNLIRKSVQNHDWDTFQKHVDIDQTLSAAIDDVTATQNQKNASLLGNGLVKMLKPVIISEVKSKLKSYIENTSSQKDDSDKAKSNDLSSNRMTKKLTATTGLEVTEFKGIAYTKKENGTATVGLSLYNKDLDKTFVLDLKMHQLDDGTWQIIKIDNLNKYIEEIKTAEKEKLVQLNKSLQDQLNKTVDFGKITPSITDGTGLMFGKILHLEFPVTVTSDKELLGFQAQLTITDKNGTILSERKISGRIPAGQTSFNKKISIPLNNDSPLLKADLNTVKVTLNTSAIADKNKKVTKLRTSLFDKN</sequence>